<dbReference type="Proteomes" id="UP001279734">
    <property type="component" value="Unassembled WGS sequence"/>
</dbReference>
<protein>
    <submittedName>
        <fullName evidence="2">Uncharacterized protein</fullName>
    </submittedName>
</protein>
<keyword evidence="1" id="KW-0472">Membrane</keyword>
<organism evidence="2 3">
    <name type="scientific">Nepenthes gracilis</name>
    <name type="common">Slender pitcher plant</name>
    <dbReference type="NCBI Taxonomy" id="150966"/>
    <lineage>
        <taxon>Eukaryota</taxon>
        <taxon>Viridiplantae</taxon>
        <taxon>Streptophyta</taxon>
        <taxon>Embryophyta</taxon>
        <taxon>Tracheophyta</taxon>
        <taxon>Spermatophyta</taxon>
        <taxon>Magnoliopsida</taxon>
        <taxon>eudicotyledons</taxon>
        <taxon>Gunneridae</taxon>
        <taxon>Pentapetalae</taxon>
        <taxon>Caryophyllales</taxon>
        <taxon>Nepenthaceae</taxon>
        <taxon>Nepenthes</taxon>
    </lineage>
</organism>
<evidence type="ECO:0000313" key="2">
    <source>
        <dbReference type="EMBL" id="GMH04996.1"/>
    </source>
</evidence>
<sequence length="144" mass="16739">MKIIKHNYGVVDNSEKRNYKAASIIFYSLAVAAALLFLLEKAYWELKRIYGKILEEVTRECELKSSGLLPVRRFFYDASSRCLDGSISDGLRMDMVSFAMDLLLLILLISSSLEPELFENLQLVNGSWMTRSKRLELLYWLWKD</sequence>
<keyword evidence="1" id="KW-1133">Transmembrane helix</keyword>
<evidence type="ECO:0000256" key="1">
    <source>
        <dbReference type="SAM" id="Phobius"/>
    </source>
</evidence>
<keyword evidence="1" id="KW-0812">Transmembrane</keyword>
<dbReference type="PANTHER" id="PTHR33115:SF50">
    <property type="entry name" value="ARM REPEAT SUPERFAMILY PROTEIN"/>
    <property type="match status" value="1"/>
</dbReference>
<name>A0AAD3XHZ1_NEPGR</name>
<dbReference type="AlphaFoldDB" id="A0AAD3XHZ1"/>
<accession>A0AAD3XHZ1</accession>
<dbReference type="EMBL" id="BSYO01000005">
    <property type="protein sequence ID" value="GMH04996.1"/>
    <property type="molecule type" value="Genomic_DNA"/>
</dbReference>
<gene>
    <name evidence="2" type="ORF">Nepgr_006836</name>
</gene>
<evidence type="ECO:0000313" key="3">
    <source>
        <dbReference type="Proteomes" id="UP001279734"/>
    </source>
</evidence>
<reference evidence="2" key="1">
    <citation type="submission" date="2023-05" db="EMBL/GenBank/DDBJ databases">
        <title>Nepenthes gracilis genome sequencing.</title>
        <authorList>
            <person name="Fukushima K."/>
        </authorList>
    </citation>
    <scope>NUCLEOTIDE SEQUENCE</scope>
    <source>
        <strain evidence="2">SING2019-196</strain>
    </source>
</reference>
<proteinExistence type="predicted"/>
<feature type="transmembrane region" description="Helical" evidence="1">
    <location>
        <begin position="21"/>
        <end position="39"/>
    </location>
</feature>
<keyword evidence="3" id="KW-1185">Reference proteome</keyword>
<dbReference type="PANTHER" id="PTHR33115">
    <property type="entry name" value="ARM REPEAT SUPERFAMILY PROTEIN"/>
    <property type="match status" value="1"/>
</dbReference>
<comment type="caution">
    <text evidence="2">The sequence shown here is derived from an EMBL/GenBank/DDBJ whole genome shotgun (WGS) entry which is preliminary data.</text>
</comment>